<gene>
    <name evidence="2" type="ORF">SAMN05444001_109133</name>
</gene>
<dbReference type="Pfam" id="PF12741">
    <property type="entry name" value="SusD-like"/>
    <property type="match status" value="1"/>
</dbReference>
<dbReference type="InterPro" id="IPR024302">
    <property type="entry name" value="SusD-like"/>
</dbReference>
<feature type="chain" id="PRO_5034292098" evidence="1">
    <location>
        <begin position="27"/>
        <end position="559"/>
    </location>
</feature>
<organism evidence="2 3">
    <name type="scientific">Parabacteroides chinchillae</name>
    <dbReference type="NCBI Taxonomy" id="871327"/>
    <lineage>
        <taxon>Bacteria</taxon>
        <taxon>Pseudomonadati</taxon>
        <taxon>Bacteroidota</taxon>
        <taxon>Bacteroidia</taxon>
        <taxon>Bacteroidales</taxon>
        <taxon>Tannerellaceae</taxon>
        <taxon>Parabacteroides</taxon>
    </lineage>
</organism>
<keyword evidence="1" id="KW-0732">Signal</keyword>
<evidence type="ECO:0000313" key="3">
    <source>
        <dbReference type="Proteomes" id="UP000236725"/>
    </source>
</evidence>
<dbReference type="SUPFAM" id="SSF48452">
    <property type="entry name" value="TPR-like"/>
    <property type="match status" value="1"/>
</dbReference>
<dbReference type="PROSITE" id="PS51257">
    <property type="entry name" value="PROKAR_LIPOPROTEIN"/>
    <property type="match status" value="1"/>
</dbReference>
<comment type="caution">
    <text evidence="2">The sequence shown here is derived from an EMBL/GenBank/DDBJ whole genome shotgun (WGS) entry which is preliminary data.</text>
</comment>
<accession>A0A8G2F2Y3</accession>
<evidence type="ECO:0000256" key="1">
    <source>
        <dbReference type="SAM" id="SignalP"/>
    </source>
</evidence>
<protein>
    <submittedName>
        <fullName evidence="2">Susd and RagB outer membrane lipoprotein</fullName>
    </submittedName>
</protein>
<reference evidence="2 3" key="1">
    <citation type="submission" date="2016-10" db="EMBL/GenBank/DDBJ databases">
        <authorList>
            <person name="Varghese N."/>
            <person name="Submissions S."/>
        </authorList>
    </citation>
    <scope>NUCLEOTIDE SEQUENCE [LARGE SCALE GENOMIC DNA]</scope>
    <source>
        <strain evidence="2 3">DSM 29073</strain>
    </source>
</reference>
<dbReference type="Gene3D" id="1.25.40.390">
    <property type="match status" value="1"/>
</dbReference>
<dbReference type="EMBL" id="FNVS01000009">
    <property type="protein sequence ID" value="SEF91760.1"/>
    <property type="molecule type" value="Genomic_DNA"/>
</dbReference>
<dbReference type="RefSeq" id="WP_103983469.1">
    <property type="nucleotide sequence ID" value="NZ_FNVS01000009.1"/>
</dbReference>
<keyword evidence="2" id="KW-0449">Lipoprotein</keyword>
<dbReference type="Proteomes" id="UP000236725">
    <property type="component" value="Unassembled WGS sequence"/>
</dbReference>
<feature type="signal peptide" evidence="1">
    <location>
        <begin position="1"/>
        <end position="26"/>
    </location>
</feature>
<dbReference type="AlphaFoldDB" id="A0A8G2F2Y3"/>
<name>A0A8G2F2Y3_9BACT</name>
<proteinExistence type="predicted"/>
<evidence type="ECO:0000313" key="2">
    <source>
        <dbReference type="EMBL" id="SEF91760.1"/>
    </source>
</evidence>
<dbReference type="InterPro" id="IPR011990">
    <property type="entry name" value="TPR-like_helical_dom_sf"/>
</dbReference>
<sequence>MKKNIFKQIKNTLPFWGIALIMGATACTDSFENINTNPNGLKPSQVKIASRFNQPIVSVYLNYQNRNYEFQLQQNLNADLYSGYMANPTPFNGNKNNSTYALQEGWNETPFKAGELYVMKPISDILKSTEALDYTSIAKIIRVEAMHRVVDCYGPIPYTKAMQGGSSVPYDDVETLYKTFLTELEESVNDLTTFVDGGNAESNRLSDFDIVCGSDHKQWIRFANTLRLRLAMRLSVVAPEIAQKTAEAAVGHKYGVLVAGNKNVEVIDATLMNPLAECNIGYNDMRAGASLVSLLQGYSDPRLPIYVTQVGWFKDKGVSQDIKDSQGKKTNKIGQYVGIRQGTLVDKDIYQVYSTVNMSLTTRMADYTGNNVQLSNHLPWMKVAEAYFLRAEGALRGWNMGGSAKELYEQGIKVSFDEYGIPASEYAKYIENNTGVGADYEDPHNTVNNIKGLDKCTVKWDEAASKEDKLHKIINQKWLAMYPEGQEAWSEFRRTGYPKLFPVVNNFSANIANGDFIKRLPFPRNDKNANAAEVEKAKALLNGPDNEATRLWWDTGRNF</sequence>
<keyword evidence="3" id="KW-1185">Reference proteome</keyword>